<accession>A0A1A9I1H1</accession>
<dbReference type="Proteomes" id="UP000077667">
    <property type="component" value="Chromosome"/>
</dbReference>
<proteinExistence type="predicted"/>
<feature type="compositionally biased region" description="Basic residues" evidence="1">
    <location>
        <begin position="1"/>
        <end position="18"/>
    </location>
</feature>
<reference evidence="2 3" key="1">
    <citation type="submission" date="2016-05" db="EMBL/GenBank/DDBJ databases">
        <title>Niabella ginsenosidivorans BS26 whole genome sequencing.</title>
        <authorList>
            <person name="Im W.T."/>
            <person name="Siddiqi M.Z."/>
        </authorList>
    </citation>
    <scope>NUCLEOTIDE SEQUENCE [LARGE SCALE GENOMIC DNA]</scope>
    <source>
        <strain evidence="2 3">BS26</strain>
    </source>
</reference>
<dbReference type="STRING" id="1176587.A8C56_09500"/>
<protein>
    <recommendedName>
        <fullName evidence="4">NERD domain-containing protein</fullName>
    </recommendedName>
</protein>
<organism evidence="2 3">
    <name type="scientific">Niabella ginsenosidivorans</name>
    <dbReference type="NCBI Taxonomy" id="1176587"/>
    <lineage>
        <taxon>Bacteria</taxon>
        <taxon>Pseudomonadati</taxon>
        <taxon>Bacteroidota</taxon>
        <taxon>Chitinophagia</taxon>
        <taxon>Chitinophagales</taxon>
        <taxon>Chitinophagaceae</taxon>
        <taxon>Niabella</taxon>
    </lineage>
</organism>
<sequence length="808" mass="93849">MPRSRTRKKKRISTKTKSSHNQTSAKNIAPGVAPDPIKMKYFEASFNEGATETTFEDRLAVIKEIGRKATVEFPAKFKAIQNWFKNYDQLQLLSFSMYYFMTSFSGYDEEAVTGTLDFPPYYQELLQAFSLTLPRTYYQQPFSSEVEKFKSDIKTACELNKYKYYAFFENVENPDEIPFHLLRMEMMINTTAVRNWSYKHKMESVTLDLAHAIRDSFIDHHGFDPVVFLKLIYKMADVVEERINVHMRKTAEVINQKNYIKMMEAYECQFPVGKTTPEQREEIWKKFGKKLQQLKGMFLMHSDIYLDEIFTFDFKTLEDYSNGLIASEKLKYIFGEISLQFGQLADHNEEYFLLNNPVHEKPFILIDSNSVFSSLWTIMTHLSISLLENFCAGDEQLRKKHNDSRAFYLEEQVALLFKESFPMAQIFRGSKWKGDDGKEYENDLLVIVDKFALVVEAKAGLVSAPAKRGAPERLFKTLQELIEEPSEQALRFIEFLKDNPAELSLKVKKGPNNKFNASSLKYFIPLGVTLSHLGMLSSNLKQLIRAGVTDKPIEKLAPSISLTDLQVVFDLLPLAAEKIHYLQRRREMEASVEYIGDELDLLAWYLDDGFNLGSDMKKYDFFKMDLKAKELDNYIIGAANKEPVVKPQLLKTQWWKDILYRLEEKKPQPWLEVSYILLNASIDIQKQFEIFINEMKNKMLKGIAEHPHNWILLETAEEDRQFVIAGYGYHNHLRKDRDDIIYDILDDKKANDAKGVVVIGMNVDKNHYPYSILGCRLAPELFDNRHLAMLKPGANQEPENLEKGPKFT</sequence>
<dbReference type="EMBL" id="CP015772">
    <property type="protein sequence ID" value="ANH81185.1"/>
    <property type="molecule type" value="Genomic_DNA"/>
</dbReference>
<dbReference type="RefSeq" id="WP_067755005.1">
    <property type="nucleotide sequence ID" value="NZ_CP015772.1"/>
</dbReference>
<name>A0A1A9I1H1_9BACT</name>
<evidence type="ECO:0000256" key="1">
    <source>
        <dbReference type="SAM" id="MobiDB-lite"/>
    </source>
</evidence>
<feature type="region of interest" description="Disordered" evidence="1">
    <location>
        <begin position="1"/>
        <end position="32"/>
    </location>
</feature>
<evidence type="ECO:0008006" key="4">
    <source>
        <dbReference type="Google" id="ProtNLM"/>
    </source>
</evidence>
<keyword evidence="3" id="KW-1185">Reference proteome</keyword>
<dbReference type="KEGG" id="nia:A8C56_09500"/>
<gene>
    <name evidence="2" type="ORF">A8C56_09500</name>
</gene>
<dbReference type="AlphaFoldDB" id="A0A1A9I1H1"/>
<evidence type="ECO:0000313" key="3">
    <source>
        <dbReference type="Proteomes" id="UP000077667"/>
    </source>
</evidence>
<dbReference type="OrthoDB" id="787523at2"/>
<evidence type="ECO:0000313" key="2">
    <source>
        <dbReference type="EMBL" id="ANH81185.1"/>
    </source>
</evidence>